<dbReference type="PANTHER" id="PTHR34138">
    <property type="entry name" value="CELL SHAPE-DETERMINING PROTEIN MREC"/>
    <property type="match status" value="1"/>
</dbReference>
<evidence type="ECO:0000256" key="5">
    <source>
        <dbReference type="PIRNR" id="PIRNR038471"/>
    </source>
</evidence>
<dbReference type="Gene3D" id="2.40.10.340">
    <property type="entry name" value="Rod shape-determining protein MreC, domain 1"/>
    <property type="match status" value="1"/>
</dbReference>
<name>A0A090AS55_9ENTR</name>
<evidence type="ECO:0000313" key="7">
    <source>
        <dbReference type="EMBL" id="BAP58690.1"/>
    </source>
</evidence>
<keyword evidence="3 5" id="KW-0133">Cell shape</keyword>
<dbReference type="HOGENOM" id="CLU_042663_2_0_6"/>
<proteinExistence type="inferred from homology"/>
<dbReference type="PIRSF" id="PIRSF038471">
    <property type="entry name" value="MreC"/>
    <property type="match status" value="1"/>
</dbReference>
<comment type="function">
    <text evidence="5">Involved in formation and maintenance of cell shape.</text>
</comment>
<dbReference type="AlphaFoldDB" id="A0A090AS55"/>
<dbReference type="InterPro" id="IPR055342">
    <property type="entry name" value="MreC_beta-barrel_core"/>
</dbReference>
<evidence type="ECO:0000256" key="1">
    <source>
        <dbReference type="ARBA" id="ARBA00009369"/>
    </source>
</evidence>
<dbReference type="Proteomes" id="UP000031627">
    <property type="component" value="Chromosome"/>
</dbReference>
<dbReference type="InterPro" id="IPR042175">
    <property type="entry name" value="Cell/Rod_MreC_2"/>
</dbReference>
<dbReference type="Gene3D" id="2.40.10.350">
    <property type="entry name" value="Rod shape-determining protein MreC, domain 2"/>
    <property type="match status" value="1"/>
</dbReference>
<evidence type="ECO:0000313" key="8">
    <source>
        <dbReference type="Proteomes" id="UP000031627"/>
    </source>
</evidence>
<dbReference type="GO" id="GO:0008360">
    <property type="term" value="P:regulation of cell shape"/>
    <property type="evidence" value="ECO:0007669"/>
    <property type="project" value="UniProtKB-KW"/>
</dbReference>
<comment type="similarity">
    <text evidence="1 5">Belongs to the MreC family.</text>
</comment>
<dbReference type="InterPro" id="IPR007221">
    <property type="entry name" value="MreC"/>
</dbReference>
<reference evidence="8" key="1">
    <citation type="submission" date="2013-11" db="EMBL/GenBank/DDBJ databases">
        <title>Symbiont-containing voluminous jelly as an extraordinary maternal gift for overwintering insect nymphs.</title>
        <authorList>
            <person name="Kaiwa N."/>
            <person name="Hosokawa T."/>
            <person name="Nikoh N."/>
            <person name="Meng X.Y."/>
            <person name="Tanahashi M."/>
            <person name="Moriyama M."/>
            <person name="Maeda T."/>
            <person name="Yamaguchi K."/>
            <person name="Shigenobu S."/>
            <person name="Ito M."/>
            <person name="Fukatsu T."/>
        </authorList>
    </citation>
    <scope>NUCLEOTIDE SEQUENCE [LARGE SCALE GENOMIC DNA]</scope>
    <source>
        <strain evidence="8">UwTKB</strain>
    </source>
</reference>
<dbReference type="RefSeq" id="WP_052459565.1">
    <property type="nucleotide sequence ID" value="NZ_AP014521.1"/>
</dbReference>
<dbReference type="PANTHER" id="PTHR34138:SF1">
    <property type="entry name" value="CELL SHAPE-DETERMINING PROTEIN MREC"/>
    <property type="match status" value="1"/>
</dbReference>
<protein>
    <recommendedName>
        <fullName evidence="2 5">Cell shape-determining protein MreC</fullName>
    </recommendedName>
    <alternativeName>
        <fullName evidence="4 5">Cell shape protein MreC</fullName>
    </alternativeName>
</protein>
<dbReference type="InterPro" id="IPR042177">
    <property type="entry name" value="Cell/Rod_1"/>
</dbReference>
<dbReference type="KEGG" id="sbw:TGUWTKB_4640"/>
<gene>
    <name evidence="7" type="primary">mreC</name>
    <name evidence="7" type="ORF">TGUWTKB_4640</name>
</gene>
<evidence type="ECO:0000256" key="4">
    <source>
        <dbReference type="ARBA" id="ARBA00032089"/>
    </source>
</evidence>
<keyword evidence="8" id="KW-1185">Reference proteome</keyword>
<dbReference type="GO" id="GO:0005886">
    <property type="term" value="C:plasma membrane"/>
    <property type="evidence" value="ECO:0007669"/>
    <property type="project" value="TreeGrafter"/>
</dbReference>
<sequence>MKLFFNKKFLSKSYFFTLLVITLILILLDIRFGLLFKTKCYINQLISPILCIKKNFKEKFSKFSKYLISNEKLQSEIDTLYQELMLKNHNILILNNYKKENNQLRQLLDAPVQLKNLHHPKIFAQVLSFIINDKKNYIMINKGSDSGIYKGQPVFNGLGIVGQVRYVDKKTSNVALIFDKSHALPVKIARNNLHAIIYGNGLNQHLSLRYFPEVRTIDAKVGDLIVTSGLDEIFPPGYPVAFISSIKKDLENINALSIKAQPIFGINKISYVLL</sequence>
<dbReference type="OrthoDB" id="9808025at2"/>
<dbReference type="EMBL" id="AP014521">
    <property type="protein sequence ID" value="BAP58690.1"/>
    <property type="molecule type" value="Genomic_DNA"/>
</dbReference>
<dbReference type="STRING" id="1410383.TGUWTKB_4640"/>
<evidence type="ECO:0000259" key="6">
    <source>
        <dbReference type="Pfam" id="PF04085"/>
    </source>
</evidence>
<evidence type="ECO:0000256" key="2">
    <source>
        <dbReference type="ARBA" id="ARBA00013855"/>
    </source>
</evidence>
<dbReference type="Pfam" id="PF04085">
    <property type="entry name" value="MreC"/>
    <property type="match status" value="1"/>
</dbReference>
<evidence type="ECO:0000256" key="3">
    <source>
        <dbReference type="ARBA" id="ARBA00022960"/>
    </source>
</evidence>
<feature type="domain" description="Rod shape-determining protein MreC beta-barrel core" evidence="6">
    <location>
        <begin position="132"/>
        <end position="274"/>
    </location>
</feature>
<organism evidence="7 8">
    <name type="scientific">Candidatus Tachikawaea gelatinosa</name>
    <dbReference type="NCBI Taxonomy" id="1410383"/>
    <lineage>
        <taxon>Bacteria</taxon>
        <taxon>Pseudomonadati</taxon>
        <taxon>Pseudomonadota</taxon>
        <taxon>Gammaproteobacteria</taxon>
        <taxon>Enterobacterales</taxon>
        <taxon>Enterobacteriaceae</taxon>
        <taxon>Candidatus Tachikawaea</taxon>
    </lineage>
</organism>
<reference evidence="7 8" key="2">
    <citation type="journal article" date="2014" name="Curr. Biol.">
        <title>Symbiont-Supplemented Maternal Investment Underpinning Host's Ecological Adaptation.</title>
        <authorList>
            <person name="Kaiwa N."/>
            <person name="Hosokawa T."/>
            <person name="Nikoh N."/>
            <person name="Tanahashi M."/>
            <person name="Moriyama M."/>
            <person name="Meng X.Y."/>
            <person name="Maeda T."/>
            <person name="Yamaguchi K."/>
            <person name="Shigenobu S."/>
            <person name="Ito M."/>
            <person name="Fukatsu T."/>
        </authorList>
    </citation>
    <scope>NUCLEOTIDE SEQUENCE [LARGE SCALE GENOMIC DNA]</scope>
    <source>
        <strain evidence="7 8">UwTKB</strain>
    </source>
</reference>
<accession>A0A090AS55</accession>
<dbReference type="NCBIfam" id="TIGR00219">
    <property type="entry name" value="mreC"/>
    <property type="match status" value="1"/>
</dbReference>